<protein>
    <submittedName>
        <fullName evidence="2">ABC transporter permease</fullName>
    </submittedName>
</protein>
<evidence type="ECO:0000313" key="2">
    <source>
        <dbReference type="EMBL" id="MUG47951.1"/>
    </source>
</evidence>
<proteinExistence type="predicted"/>
<feature type="transmembrane region" description="Helical" evidence="1">
    <location>
        <begin position="61"/>
        <end position="80"/>
    </location>
</feature>
<feature type="transmembrane region" description="Helical" evidence="1">
    <location>
        <begin position="178"/>
        <end position="197"/>
    </location>
</feature>
<name>A0A7X2Z6V3_9BACL</name>
<dbReference type="PANTHER" id="PTHR37305">
    <property type="entry name" value="INTEGRAL MEMBRANE PROTEIN-RELATED"/>
    <property type="match status" value="1"/>
</dbReference>
<dbReference type="PANTHER" id="PTHR37305:SF1">
    <property type="entry name" value="MEMBRANE PROTEIN"/>
    <property type="match status" value="1"/>
</dbReference>
<keyword evidence="1" id="KW-0472">Membrane</keyword>
<accession>A0A7X2Z6V3</accession>
<feature type="transmembrane region" description="Helical" evidence="1">
    <location>
        <begin position="101"/>
        <end position="126"/>
    </location>
</feature>
<keyword evidence="1" id="KW-1133">Transmembrane helix</keyword>
<dbReference type="Pfam" id="PF12730">
    <property type="entry name" value="ABC2_membrane_4"/>
    <property type="match status" value="1"/>
</dbReference>
<dbReference type="AlphaFoldDB" id="A0A7X2Z6V3"/>
<comment type="caution">
    <text evidence="2">The sequence shown here is derived from an EMBL/GenBank/DDBJ whole genome shotgun (WGS) entry which is preliminary data.</text>
</comment>
<feature type="transmembrane region" description="Helical" evidence="1">
    <location>
        <begin position="226"/>
        <end position="248"/>
    </location>
</feature>
<feature type="transmembrane region" description="Helical" evidence="1">
    <location>
        <begin position="21"/>
        <end position="41"/>
    </location>
</feature>
<dbReference type="EMBL" id="WNZW01000017">
    <property type="protein sequence ID" value="MUG47951.1"/>
    <property type="molecule type" value="Genomic_DNA"/>
</dbReference>
<sequence length="254" mass="28314">MINLLRMELFKLGKNKVFWTLTVIVTVVFTLLHYLITIGWWKMDNMFMGAGLEMFSSLALATTPFYFMLFLSTLAGFFMANEFTIGVVKNIVMSGNRRSHIFLAKFIVLALGSVFLAVVCPLIVIIGGKLLFAFGEMTDPSALGYLARALGLFLIHMLALVALLILIAVLAEDSGKTIIISVVIALLISVAEVLRPLPGVLETLYRYTIFHHLIDSFRVRMTYADVIQSLSVGFSAILILVFCGNLVFKRKEMK</sequence>
<keyword evidence="1" id="KW-0812">Transmembrane</keyword>
<dbReference type="OrthoDB" id="2388369at2"/>
<reference evidence="2 3" key="1">
    <citation type="submission" date="2019-11" db="EMBL/GenBank/DDBJ databases">
        <title>Draft genome sequences of five Paenibacillus species of dairy origin.</title>
        <authorList>
            <person name="Olajide A.M."/>
            <person name="Chen S."/>
            <person name="Lapointe G."/>
        </authorList>
    </citation>
    <scope>NUCLEOTIDE SEQUENCE [LARGE SCALE GENOMIC DNA]</scope>
    <source>
        <strain evidence="2 3">12CR55</strain>
    </source>
</reference>
<feature type="transmembrane region" description="Helical" evidence="1">
    <location>
        <begin position="146"/>
        <end position="171"/>
    </location>
</feature>
<gene>
    <name evidence="2" type="ORF">GNP95_23700</name>
</gene>
<dbReference type="Proteomes" id="UP000447876">
    <property type="component" value="Unassembled WGS sequence"/>
</dbReference>
<dbReference type="RefSeq" id="WP_155613314.1">
    <property type="nucleotide sequence ID" value="NZ_WNZW01000017.1"/>
</dbReference>
<evidence type="ECO:0000313" key="3">
    <source>
        <dbReference type="Proteomes" id="UP000447876"/>
    </source>
</evidence>
<evidence type="ECO:0000256" key="1">
    <source>
        <dbReference type="SAM" id="Phobius"/>
    </source>
</evidence>
<organism evidence="2 3">
    <name type="scientific">Paenibacillus woosongensis</name>
    <dbReference type="NCBI Taxonomy" id="307580"/>
    <lineage>
        <taxon>Bacteria</taxon>
        <taxon>Bacillati</taxon>
        <taxon>Bacillota</taxon>
        <taxon>Bacilli</taxon>
        <taxon>Bacillales</taxon>
        <taxon>Paenibacillaceae</taxon>
        <taxon>Paenibacillus</taxon>
    </lineage>
</organism>